<dbReference type="OrthoDB" id="6096644at2759"/>
<evidence type="ECO:0000313" key="1">
    <source>
        <dbReference type="EMBL" id="CAC5379917.1"/>
    </source>
</evidence>
<keyword evidence="2" id="KW-1185">Reference proteome</keyword>
<proteinExistence type="predicted"/>
<accession>A0A6J8BCQ7</accession>
<dbReference type="Gene3D" id="2.120.10.30">
    <property type="entry name" value="TolB, C-terminal domain"/>
    <property type="match status" value="1"/>
</dbReference>
<dbReference type="Proteomes" id="UP000507470">
    <property type="component" value="Unassembled WGS sequence"/>
</dbReference>
<dbReference type="AlphaFoldDB" id="A0A6J8BCQ7"/>
<organism evidence="1 2">
    <name type="scientific">Mytilus coruscus</name>
    <name type="common">Sea mussel</name>
    <dbReference type="NCBI Taxonomy" id="42192"/>
    <lineage>
        <taxon>Eukaryota</taxon>
        <taxon>Metazoa</taxon>
        <taxon>Spiralia</taxon>
        <taxon>Lophotrochozoa</taxon>
        <taxon>Mollusca</taxon>
        <taxon>Bivalvia</taxon>
        <taxon>Autobranchia</taxon>
        <taxon>Pteriomorphia</taxon>
        <taxon>Mytilida</taxon>
        <taxon>Mytiloidea</taxon>
        <taxon>Mytilidae</taxon>
        <taxon>Mytilinae</taxon>
        <taxon>Mytilus</taxon>
    </lineage>
</organism>
<evidence type="ECO:0000313" key="2">
    <source>
        <dbReference type="Proteomes" id="UP000507470"/>
    </source>
</evidence>
<dbReference type="EMBL" id="CACVKT020002757">
    <property type="protein sequence ID" value="CAC5379917.1"/>
    <property type="molecule type" value="Genomic_DNA"/>
</dbReference>
<gene>
    <name evidence="1" type="ORF">MCOR_15919</name>
</gene>
<reference evidence="1 2" key="1">
    <citation type="submission" date="2020-06" db="EMBL/GenBank/DDBJ databases">
        <authorList>
            <person name="Li R."/>
            <person name="Bekaert M."/>
        </authorList>
    </citation>
    <scope>NUCLEOTIDE SEQUENCE [LARGE SCALE GENOMIC DNA]</scope>
    <source>
        <strain evidence="2">wild</strain>
    </source>
</reference>
<protein>
    <recommendedName>
        <fullName evidence="3">TRIM2_3</fullName>
    </recommendedName>
</protein>
<evidence type="ECO:0008006" key="3">
    <source>
        <dbReference type="Google" id="ProtNLM"/>
    </source>
</evidence>
<dbReference type="SUPFAM" id="SSF101898">
    <property type="entry name" value="NHL repeat"/>
    <property type="match status" value="1"/>
</dbReference>
<name>A0A6J8BCQ7_MYTCO</name>
<sequence length="284" mass="31825">MAQMLAVPGDVRHGFSYNCALNHDFGRITSIAATQKGNILLCDYDKKNLLLVDSLGKYLKKLYFDSEPSDVAITIQNIGYVTQPNTRSVLRIDPDRMLILMKATCTELHTSVVCASAVPFTTYTVKMIDQNSIICFLCLNANGGYTPIIGINHKYLYLNNIYTLQNQYKTIYDVVKFHAVNENSFCFCVAGEHDILVGNPPQACTIATIDTPTDVCSDDNGHLCVSGQYSNNIHRLTQEGNVLDIPLHSQHEIKEPVAMCFNKNYTKLYIVNEWGKSVLVFDVY</sequence>
<dbReference type="InterPro" id="IPR011042">
    <property type="entry name" value="6-blade_b-propeller_TolB-like"/>
</dbReference>